<keyword evidence="1" id="KW-0614">Plasmid</keyword>
<protein>
    <submittedName>
        <fullName evidence="1">Uncharacterized protein</fullName>
    </submittedName>
</protein>
<sequence length="45" mass="4867">MSDTAEHANDLDLGEIAQRLSALAEQAMGLCQEPIEPIDPDTVEE</sequence>
<keyword evidence="2" id="KW-1185">Reference proteome</keyword>
<evidence type="ECO:0000313" key="1">
    <source>
        <dbReference type="EMBL" id="QYA10600.1"/>
    </source>
</evidence>
<reference evidence="1 2" key="1">
    <citation type="submission" date="2021-03" db="EMBL/GenBank/DDBJ databases">
        <title>Rapid diversification of plasmids in a genus of pathogenic and nitrogen fixing bacteria.</title>
        <authorList>
            <person name="Weisberg A.J."/>
            <person name="Miller M."/>
            <person name="Ream W."/>
            <person name="Grunwald N.J."/>
            <person name="Chang J.H."/>
        </authorList>
    </citation>
    <scope>NUCLEOTIDE SEQUENCE [LARGE SCALE GENOMIC DNA]</scope>
    <source>
        <strain evidence="1 2">AF3.44</strain>
        <plasmid evidence="1 2">unnamed1</plasmid>
    </source>
</reference>
<organism evidence="1 2">
    <name type="scientific">Agrobacterium larrymoorei</name>
    <dbReference type="NCBI Taxonomy" id="160699"/>
    <lineage>
        <taxon>Bacteria</taxon>
        <taxon>Pseudomonadati</taxon>
        <taxon>Pseudomonadota</taxon>
        <taxon>Alphaproteobacteria</taxon>
        <taxon>Hyphomicrobiales</taxon>
        <taxon>Rhizobiaceae</taxon>
        <taxon>Rhizobium/Agrobacterium group</taxon>
        <taxon>Agrobacterium</taxon>
    </lineage>
</organism>
<gene>
    <name evidence="1" type="ORF">J5285_23860</name>
</gene>
<geneLocation type="plasmid" evidence="1 2">
    <name>unnamed1</name>
</geneLocation>
<dbReference type="RefSeq" id="WP_157835819.1">
    <property type="nucleotide sequence ID" value="NZ_CP039693.1"/>
</dbReference>
<proteinExistence type="predicted"/>
<accession>A0ABX8TC94</accession>
<evidence type="ECO:0000313" key="2">
    <source>
        <dbReference type="Proteomes" id="UP000826513"/>
    </source>
</evidence>
<dbReference type="Proteomes" id="UP000826513">
    <property type="component" value="Plasmid unnamed1"/>
</dbReference>
<name>A0ABX8TC94_9HYPH</name>
<dbReference type="EMBL" id="CP072170">
    <property type="protein sequence ID" value="QYA10600.1"/>
    <property type="molecule type" value="Genomic_DNA"/>
</dbReference>